<dbReference type="eggNOG" id="KOG2408">
    <property type="taxonomic scope" value="Eukaryota"/>
</dbReference>
<dbReference type="SMART" id="SM00408">
    <property type="entry name" value="IGc2"/>
    <property type="match status" value="3"/>
</dbReference>
<organism evidence="5 6">
    <name type="scientific">Nematostella vectensis</name>
    <name type="common">Starlet sea anemone</name>
    <dbReference type="NCBI Taxonomy" id="45351"/>
    <lineage>
        <taxon>Eukaryota</taxon>
        <taxon>Metazoa</taxon>
        <taxon>Cnidaria</taxon>
        <taxon>Anthozoa</taxon>
        <taxon>Hexacorallia</taxon>
        <taxon>Actiniaria</taxon>
        <taxon>Edwardsiidae</taxon>
        <taxon>Nematostella</taxon>
    </lineage>
</organism>
<evidence type="ECO:0000313" key="6">
    <source>
        <dbReference type="Proteomes" id="UP000001593"/>
    </source>
</evidence>
<name>A7T347_NEMVE</name>
<proteinExistence type="predicted"/>
<dbReference type="InterPro" id="IPR013783">
    <property type="entry name" value="Ig-like_fold"/>
</dbReference>
<dbReference type="InterPro" id="IPR007110">
    <property type="entry name" value="Ig-like_dom"/>
</dbReference>
<evidence type="ECO:0000256" key="1">
    <source>
        <dbReference type="ARBA" id="ARBA00022729"/>
    </source>
</evidence>
<dbReference type="InterPro" id="IPR003599">
    <property type="entry name" value="Ig_sub"/>
</dbReference>
<evidence type="ECO:0000259" key="4">
    <source>
        <dbReference type="PROSITE" id="PS50835"/>
    </source>
</evidence>
<dbReference type="InterPro" id="IPR003598">
    <property type="entry name" value="Ig_sub2"/>
</dbReference>
<evidence type="ECO:0000256" key="3">
    <source>
        <dbReference type="SAM" id="MobiDB-lite"/>
    </source>
</evidence>
<accession>A7T347</accession>
<reference evidence="5 6" key="1">
    <citation type="journal article" date="2007" name="Science">
        <title>Sea anemone genome reveals ancestral eumetazoan gene repertoire and genomic organization.</title>
        <authorList>
            <person name="Putnam N.H."/>
            <person name="Srivastava M."/>
            <person name="Hellsten U."/>
            <person name="Dirks B."/>
            <person name="Chapman J."/>
            <person name="Salamov A."/>
            <person name="Terry A."/>
            <person name="Shapiro H."/>
            <person name="Lindquist E."/>
            <person name="Kapitonov V.V."/>
            <person name="Jurka J."/>
            <person name="Genikhovich G."/>
            <person name="Grigoriev I.V."/>
            <person name="Lucas S.M."/>
            <person name="Steele R.E."/>
            <person name="Finnerty J.R."/>
            <person name="Technau U."/>
            <person name="Martindale M.Q."/>
            <person name="Rokhsar D.S."/>
        </authorList>
    </citation>
    <scope>NUCLEOTIDE SEQUENCE [LARGE SCALE GENOMIC DNA]</scope>
    <source>
        <strain evidence="6">CH2 X CH6</strain>
    </source>
</reference>
<feature type="domain" description="Ig-like" evidence="4">
    <location>
        <begin position="208"/>
        <end position="374"/>
    </location>
</feature>
<dbReference type="STRING" id="45351.A7T347"/>
<gene>
    <name evidence="5" type="ORF">NEMVEDRAFT_v1g221651</name>
</gene>
<evidence type="ECO:0000313" key="5">
    <source>
        <dbReference type="EMBL" id="EDO29616.1"/>
    </source>
</evidence>
<protein>
    <recommendedName>
        <fullName evidence="4">Ig-like domain-containing protein</fullName>
    </recommendedName>
</protein>
<dbReference type="PROSITE" id="PS50835">
    <property type="entry name" value="IG_LIKE"/>
    <property type="match status" value="2"/>
</dbReference>
<feature type="compositionally biased region" description="Low complexity" evidence="3">
    <location>
        <begin position="486"/>
        <end position="496"/>
    </location>
</feature>
<dbReference type="PANTHER" id="PTHR45080">
    <property type="entry name" value="CONTACTIN 5"/>
    <property type="match status" value="1"/>
</dbReference>
<dbReference type="Gene3D" id="2.60.40.10">
    <property type="entry name" value="Immunoglobulins"/>
    <property type="match status" value="3"/>
</dbReference>
<feature type="non-terminal residue" evidence="5">
    <location>
        <position position="1"/>
    </location>
</feature>
<keyword evidence="1" id="KW-0732">Signal</keyword>
<dbReference type="InParanoid" id="A7T347"/>
<dbReference type="InterPro" id="IPR036179">
    <property type="entry name" value="Ig-like_dom_sf"/>
</dbReference>
<keyword evidence="6" id="KW-1185">Reference proteome</keyword>
<dbReference type="AlphaFoldDB" id="A7T347"/>
<dbReference type="Proteomes" id="UP000001593">
    <property type="component" value="Unassembled WGS sequence"/>
</dbReference>
<sequence length="549" mass="58588">VSLDIYAGADARFTWPTSSSCLIWQFGISNQNKDDFVSNGVLMEWFQGRSKVLSMPNDTDTIYKGRLYFYGDFASCSGVVEIRNASVVHEKPYLVKIRTFSSPLSPSASWDLNVKVAPAFTSSLSSSLDVAENDDVTNTCSASGRPAPNVTWVNKTSGSPVAHGTGSATLSLLKIQRHQAGLYQCQAINDVGRGAITQDVTIIVQYPPEITPIQNTTVRAGETITLTCAVAGNPTPSVSWSKAGSGHSTGGNVFTKAGATKAVTGQYVCTAVNTVTGNTQTRTASTYVMVKYKPSIISSYPGQTVNETIDFLKLTCISDGYPAPTVTWSRDGLVVSRTSVYYSNSVTRSEAGTYTCTATNEMGSDATTVQVTVNCAKNESEPFVRSSESCVSVTAACSTVIAVLLVSNLMSLVYIYRTGRSTQESRIPRGALNRAAIDEDPITMNTIDPVTHKTSASSDVTYANHGSPYDEVTATSTYKSLDRTTRTYTDGRGQTRGPREYEAVGGSGAERCGEGQYAELTSTCPDYQPLHIYGNVGGAKGDRGMGTNA</sequence>
<dbReference type="Pfam" id="PF13927">
    <property type="entry name" value="Ig_3"/>
    <property type="match status" value="3"/>
</dbReference>
<feature type="region of interest" description="Disordered" evidence="3">
    <location>
        <begin position="486"/>
        <end position="508"/>
    </location>
</feature>
<dbReference type="HOGENOM" id="CLU_496604_0_0_1"/>
<keyword evidence="2" id="KW-1015">Disulfide bond</keyword>
<dbReference type="PANTHER" id="PTHR45080:SF8">
    <property type="entry name" value="IG-LIKE DOMAIN-CONTAINING PROTEIN"/>
    <property type="match status" value="1"/>
</dbReference>
<feature type="domain" description="Ig-like" evidence="4">
    <location>
        <begin position="118"/>
        <end position="201"/>
    </location>
</feature>
<dbReference type="SUPFAM" id="SSF48726">
    <property type="entry name" value="Immunoglobulin"/>
    <property type="match status" value="3"/>
</dbReference>
<dbReference type="InterPro" id="IPR050958">
    <property type="entry name" value="Cell_Adh-Cytoskel_Orgn"/>
</dbReference>
<dbReference type="EMBL" id="DS470400">
    <property type="protein sequence ID" value="EDO29616.1"/>
    <property type="molecule type" value="Genomic_DNA"/>
</dbReference>
<dbReference type="SMART" id="SM00409">
    <property type="entry name" value="IG"/>
    <property type="match status" value="3"/>
</dbReference>
<evidence type="ECO:0000256" key="2">
    <source>
        <dbReference type="ARBA" id="ARBA00023157"/>
    </source>
</evidence>
<dbReference type="CDD" id="cd00096">
    <property type="entry name" value="Ig"/>
    <property type="match status" value="1"/>
</dbReference>